<dbReference type="GO" id="GO:0008239">
    <property type="term" value="F:dipeptidyl-peptidase activity"/>
    <property type="evidence" value="ECO:0007669"/>
    <property type="project" value="TreeGrafter"/>
</dbReference>
<dbReference type="Gene3D" id="1.20.120.980">
    <property type="entry name" value="Serine carboxypeptidase S28, SKS domain"/>
    <property type="match status" value="1"/>
</dbReference>
<sequence length="276" mass="29523">MLSLVPSLSVGIASAPLFFADQLVDHFSVSGATYTQRFYRDSASFGGPGSPIFLIVGGEGAIPPSVGLFYPFVVDVLAPSMRALVIQPEHRFYGESLPLGRRSVDATALSLLTPQQALADCVRLVRAEQAARNCSLSRTSQNYCPVFSFGGSYPGFLSAMLRLRYPAVIDGAYAASAPVRIYAQQVQQYAYYQVVTRSAERAVSGCSAGVAKALKLVAAADSDTLLKELRLCTPLPGYMSRGGGTLREELLMVFRIAFANLNMANYPPSPTTGLAV</sequence>
<proteinExistence type="inferred from homology"/>
<reference evidence="7" key="1">
    <citation type="journal article" date="2013" name="Nature">
        <title>Pan genome of the phytoplankton Emiliania underpins its global distribution.</title>
        <authorList>
            <person name="Read B.A."/>
            <person name="Kegel J."/>
            <person name="Klute M.J."/>
            <person name="Kuo A."/>
            <person name="Lefebvre S.C."/>
            <person name="Maumus F."/>
            <person name="Mayer C."/>
            <person name="Miller J."/>
            <person name="Monier A."/>
            <person name="Salamov A."/>
            <person name="Young J."/>
            <person name="Aguilar M."/>
            <person name="Claverie J.M."/>
            <person name="Frickenhaus S."/>
            <person name="Gonzalez K."/>
            <person name="Herman E.K."/>
            <person name="Lin Y.C."/>
            <person name="Napier J."/>
            <person name="Ogata H."/>
            <person name="Sarno A.F."/>
            <person name="Shmutz J."/>
            <person name="Schroeder D."/>
            <person name="de Vargas C."/>
            <person name="Verret F."/>
            <person name="von Dassow P."/>
            <person name="Valentin K."/>
            <person name="Van de Peer Y."/>
            <person name="Wheeler G."/>
            <person name="Dacks J.B."/>
            <person name="Delwiche C.F."/>
            <person name="Dyhrman S.T."/>
            <person name="Glockner G."/>
            <person name="John U."/>
            <person name="Richards T."/>
            <person name="Worden A.Z."/>
            <person name="Zhang X."/>
            <person name="Grigoriev I.V."/>
            <person name="Allen A.E."/>
            <person name="Bidle K."/>
            <person name="Borodovsky M."/>
            <person name="Bowler C."/>
            <person name="Brownlee C."/>
            <person name="Cock J.M."/>
            <person name="Elias M."/>
            <person name="Gladyshev V.N."/>
            <person name="Groth M."/>
            <person name="Guda C."/>
            <person name="Hadaegh A."/>
            <person name="Iglesias-Rodriguez M.D."/>
            <person name="Jenkins J."/>
            <person name="Jones B.M."/>
            <person name="Lawson T."/>
            <person name="Leese F."/>
            <person name="Lindquist E."/>
            <person name="Lobanov A."/>
            <person name="Lomsadze A."/>
            <person name="Malik S.B."/>
            <person name="Marsh M.E."/>
            <person name="Mackinder L."/>
            <person name="Mock T."/>
            <person name="Mueller-Roeber B."/>
            <person name="Pagarete A."/>
            <person name="Parker M."/>
            <person name="Probert I."/>
            <person name="Quesneville H."/>
            <person name="Raines C."/>
            <person name="Rensing S.A."/>
            <person name="Riano-Pachon D.M."/>
            <person name="Richier S."/>
            <person name="Rokitta S."/>
            <person name="Shiraiwa Y."/>
            <person name="Soanes D.M."/>
            <person name="van der Giezen M."/>
            <person name="Wahlund T.M."/>
            <person name="Williams B."/>
            <person name="Wilson W."/>
            <person name="Wolfe G."/>
            <person name="Wurch L.L."/>
        </authorList>
    </citation>
    <scope>NUCLEOTIDE SEQUENCE</scope>
</reference>
<dbReference type="eggNOG" id="KOG2183">
    <property type="taxonomic scope" value="Eukaryota"/>
</dbReference>
<dbReference type="SUPFAM" id="SSF53474">
    <property type="entry name" value="alpha/beta-Hydrolases"/>
    <property type="match status" value="1"/>
</dbReference>
<dbReference type="RefSeq" id="XP_005784632.1">
    <property type="nucleotide sequence ID" value="XM_005784575.1"/>
</dbReference>
<dbReference type="PaxDb" id="2903-EOD32203"/>
<dbReference type="Gene3D" id="3.40.50.1820">
    <property type="entry name" value="alpha/beta hydrolase"/>
    <property type="match status" value="1"/>
</dbReference>
<keyword evidence="2" id="KW-0645">Protease</keyword>
<comment type="similarity">
    <text evidence="1">Belongs to the peptidase S28 family.</text>
</comment>
<dbReference type="HOGENOM" id="CLU_1010457_0_0_1"/>
<dbReference type="InterPro" id="IPR029058">
    <property type="entry name" value="AB_hydrolase_fold"/>
</dbReference>
<dbReference type="InterPro" id="IPR008758">
    <property type="entry name" value="Peptidase_S28"/>
</dbReference>
<keyword evidence="4" id="KW-0378">Hydrolase</keyword>
<organism evidence="6 7">
    <name type="scientific">Emiliania huxleyi (strain CCMP1516)</name>
    <dbReference type="NCBI Taxonomy" id="280463"/>
    <lineage>
        <taxon>Eukaryota</taxon>
        <taxon>Haptista</taxon>
        <taxon>Haptophyta</taxon>
        <taxon>Prymnesiophyceae</taxon>
        <taxon>Isochrysidales</taxon>
        <taxon>Noelaerhabdaceae</taxon>
        <taxon>Emiliania</taxon>
    </lineage>
</organism>
<evidence type="ECO:0000313" key="7">
    <source>
        <dbReference type="Proteomes" id="UP000013827"/>
    </source>
</evidence>
<dbReference type="Pfam" id="PF05577">
    <property type="entry name" value="Peptidase_S28"/>
    <property type="match status" value="1"/>
</dbReference>
<dbReference type="OMA" id="IESEHRY"/>
<keyword evidence="7" id="KW-1185">Reference proteome</keyword>
<evidence type="ECO:0000256" key="5">
    <source>
        <dbReference type="ARBA" id="ARBA00023180"/>
    </source>
</evidence>
<dbReference type="KEGG" id="ehx:EMIHUDRAFT_352686"/>
<evidence type="ECO:0000256" key="3">
    <source>
        <dbReference type="ARBA" id="ARBA00022729"/>
    </source>
</evidence>
<keyword evidence="5" id="KW-0325">Glycoprotein</keyword>
<evidence type="ECO:0000256" key="1">
    <source>
        <dbReference type="ARBA" id="ARBA00011079"/>
    </source>
</evidence>
<dbReference type="GO" id="GO:0006508">
    <property type="term" value="P:proteolysis"/>
    <property type="evidence" value="ECO:0007669"/>
    <property type="project" value="UniProtKB-KW"/>
</dbReference>
<evidence type="ECO:0000313" key="6">
    <source>
        <dbReference type="EnsemblProtists" id="EOD32203"/>
    </source>
</evidence>
<protein>
    <submittedName>
        <fullName evidence="6">Uncharacterized protein</fullName>
    </submittedName>
</protein>
<dbReference type="InterPro" id="IPR042269">
    <property type="entry name" value="Ser_carbopepase_S28_SKS"/>
</dbReference>
<accession>A0A0D3K8W8</accession>
<name>A0A0D3K8W8_EMIH1</name>
<evidence type="ECO:0000256" key="2">
    <source>
        <dbReference type="ARBA" id="ARBA00022670"/>
    </source>
</evidence>
<evidence type="ECO:0000256" key="4">
    <source>
        <dbReference type="ARBA" id="ARBA00022801"/>
    </source>
</evidence>
<dbReference type="Proteomes" id="UP000013827">
    <property type="component" value="Unassembled WGS sequence"/>
</dbReference>
<dbReference type="GeneID" id="17277475"/>
<dbReference type="AlphaFoldDB" id="A0A0D3K8W8"/>
<dbReference type="PANTHER" id="PTHR11010">
    <property type="entry name" value="PROTEASE S28 PRO-X CARBOXYPEPTIDASE-RELATED"/>
    <property type="match status" value="1"/>
</dbReference>
<keyword evidence="3" id="KW-0732">Signal</keyword>
<dbReference type="PANTHER" id="PTHR11010:SF38">
    <property type="entry name" value="LYSOSOMAL PRO-X CARBOXYPEPTIDASE"/>
    <property type="match status" value="1"/>
</dbReference>
<dbReference type="GO" id="GO:0070008">
    <property type="term" value="F:serine-type exopeptidase activity"/>
    <property type="evidence" value="ECO:0007669"/>
    <property type="project" value="InterPro"/>
</dbReference>
<reference evidence="6" key="2">
    <citation type="submission" date="2024-10" db="UniProtKB">
        <authorList>
            <consortium name="EnsemblProtists"/>
        </authorList>
    </citation>
    <scope>IDENTIFICATION</scope>
</reference>
<dbReference type="EnsemblProtists" id="EOD32203">
    <property type="protein sequence ID" value="EOD32203"/>
    <property type="gene ID" value="EMIHUDRAFT_352686"/>
</dbReference>